<feature type="compositionally biased region" description="Low complexity" evidence="3">
    <location>
        <begin position="790"/>
        <end position="800"/>
    </location>
</feature>
<dbReference type="InterPro" id="IPR025151">
    <property type="entry name" value="ELYS_dom"/>
</dbReference>
<accession>A0A0H2S5S0</accession>
<dbReference type="AlphaFoldDB" id="A0A0H2S5S0"/>
<evidence type="ECO:0000313" key="6">
    <source>
        <dbReference type="Proteomes" id="UP000053477"/>
    </source>
</evidence>
<feature type="compositionally biased region" description="Low complexity" evidence="3">
    <location>
        <begin position="348"/>
        <end position="361"/>
    </location>
</feature>
<evidence type="ECO:0000256" key="3">
    <source>
        <dbReference type="SAM" id="MobiDB-lite"/>
    </source>
</evidence>
<feature type="compositionally biased region" description="Polar residues" evidence="3">
    <location>
        <begin position="362"/>
        <end position="374"/>
    </location>
</feature>
<dbReference type="Proteomes" id="UP000053477">
    <property type="component" value="Unassembled WGS sequence"/>
</dbReference>
<protein>
    <recommendedName>
        <fullName evidence="4">ELYS-like domain-containing protein</fullName>
    </recommendedName>
</protein>
<dbReference type="STRING" id="27342.A0A0H2S5S0"/>
<feature type="compositionally biased region" description="Polar residues" evidence="3">
    <location>
        <begin position="619"/>
        <end position="630"/>
    </location>
</feature>
<dbReference type="Pfam" id="PF13934">
    <property type="entry name" value="ELYS"/>
    <property type="match status" value="1"/>
</dbReference>
<keyword evidence="2" id="KW-0539">Nucleus</keyword>
<feature type="domain" description="ELYS-like" evidence="4">
    <location>
        <begin position="46"/>
        <end position="256"/>
    </location>
</feature>
<evidence type="ECO:0000313" key="5">
    <source>
        <dbReference type="EMBL" id="KLO19314.1"/>
    </source>
</evidence>
<comment type="subcellular location">
    <subcellularLocation>
        <location evidence="1">Nucleus</location>
    </subcellularLocation>
</comment>
<feature type="compositionally biased region" description="Low complexity" evidence="3">
    <location>
        <begin position="443"/>
        <end position="468"/>
    </location>
</feature>
<feature type="region of interest" description="Disordered" evidence="3">
    <location>
        <begin position="338"/>
        <end position="477"/>
    </location>
</feature>
<dbReference type="OrthoDB" id="20729at2759"/>
<sequence>MDVDAIVVEENEDLISFFSLQPHEFAWQDGRVREIQARRAAMSNLLFFDILLQLGGIEEAAKLYPPKNVNALQRLLDAVDSATFDSMKRDCLIYYLLKWQLDGRELSYADEKCISPHYVALADAYWHLDAGQELGKAISLFSDARIVKEYPSKILETLALAEGSGPLIRKFVRTCKPALREQSDLERYLLALAELSIIDAWQYQRNFAGTTTIRRALIQKLVEWTLTPSPRQDPLKQLLFLPFSEYEENIVREIATNPPTGFEPKSTSVLRDLVCVRLIQSCKFIDALKLDRQFYGTARTGGAGAVNGTWATERQRIIEGVLTIMPPIERAQLQRELDGIGGPSRLNPQASAAPASGSGQSWTNVNGSMSTDLSMSWEDVGGSSLSRRKSLNKLPPTRPKPARGQRMSMTNGTFPPLFTPGASTSTSSPRAPLPLSAHPTLVSQTSGPSTASGSSSQSSLPAFSQSALNGNTLSTPKHATPVFSNGIATNSPVVANGTPGGQKKNAFVARNAFFNPPETTERQQEPRLNGSLKANGKTPVANGINHRPKSPPKTRTPPPVEPKSQETSPAKDSSPVASPPEEQIFIDVDQESVSVDGEGHEHLSASEQEDLGYSIFGGPSSSSQFRTPSVSPKKDSLSNKRGRTTRAASEQESKKLPGAFISDDEESDMGQHHLRNKRPSVQQSHAPGKRNARKRAASPDESPEALRVNIPGTLFEEEEEGDRSHDPGDETGEEADVVPPLPVSGRGTGRISAGTSKRGGSKARASRSRASSVEPGDLGDDNKPVRRSSRLSSTSGPSSPVEKQKKSTANGRPRKSTRTAKDGATATGRGATKRR</sequence>
<evidence type="ECO:0000256" key="2">
    <source>
        <dbReference type="ARBA" id="ARBA00023242"/>
    </source>
</evidence>
<evidence type="ECO:0000256" key="1">
    <source>
        <dbReference type="ARBA" id="ARBA00004123"/>
    </source>
</evidence>
<organism evidence="5 6">
    <name type="scientific">Schizopora paradoxa</name>
    <dbReference type="NCBI Taxonomy" id="27342"/>
    <lineage>
        <taxon>Eukaryota</taxon>
        <taxon>Fungi</taxon>
        <taxon>Dikarya</taxon>
        <taxon>Basidiomycota</taxon>
        <taxon>Agaricomycotina</taxon>
        <taxon>Agaricomycetes</taxon>
        <taxon>Hymenochaetales</taxon>
        <taxon>Schizoporaceae</taxon>
        <taxon>Schizopora</taxon>
    </lineage>
</organism>
<name>A0A0H2S5S0_9AGAM</name>
<proteinExistence type="predicted"/>
<feature type="region of interest" description="Disordered" evidence="3">
    <location>
        <begin position="514"/>
        <end position="835"/>
    </location>
</feature>
<reference evidence="5 6" key="1">
    <citation type="submission" date="2015-04" db="EMBL/GenBank/DDBJ databases">
        <title>Complete genome sequence of Schizopora paradoxa KUC8140, a cosmopolitan wood degrader in East Asia.</title>
        <authorList>
            <consortium name="DOE Joint Genome Institute"/>
            <person name="Min B."/>
            <person name="Park H."/>
            <person name="Jang Y."/>
            <person name="Kim J.-J."/>
            <person name="Kim K.H."/>
            <person name="Pangilinan J."/>
            <person name="Lipzen A."/>
            <person name="Riley R."/>
            <person name="Grigoriev I.V."/>
            <person name="Spatafora J.W."/>
            <person name="Choi I.-G."/>
        </authorList>
    </citation>
    <scope>NUCLEOTIDE SEQUENCE [LARGE SCALE GENOMIC DNA]</scope>
    <source>
        <strain evidence="5 6">KUC8140</strain>
    </source>
</reference>
<gene>
    <name evidence="5" type="ORF">SCHPADRAFT_865173</name>
</gene>
<dbReference type="EMBL" id="KQ085887">
    <property type="protein sequence ID" value="KLO19314.1"/>
    <property type="molecule type" value="Genomic_DNA"/>
</dbReference>
<dbReference type="GO" id="GO:0005634">
    <property type="term" value="C:nucleus"/>
    <property type="evidence" value="ECO:0007669"/>
    <property type="project" value="UniProtKB-SubCell"/>
</dbReference>
<evidence type="ECO:0000259" key="4">
    <source>
        <dbReference type="Pfam" id="PF13934"/>
    </source>
</evidence>
<keyword evidence="6" id="KW-1185">Reference proteome</keyword>
<dbReference type="InParanoid" id="A0A0H2S5S0"/>
<feature type="compositionally biased region" description="Basic residues" evidence="3">
    <location>
        <begin position="687"/>
        <end position="696"/>
    </location>
</feature>